<dbReference type="EMBL" id="JBIGHZ010000001">
    <property type="protein sequence ID" value="MFG6446618.1"/>
    <property type="molecule type" value="Genomic_DNA"/>
</dbReference>
<sequence>MLAAALAARADLIVSSDAHLLDLKGFKGIEIVTAAVVVAVERLSA</sequence>
<reference evidence="1 2" key="1">
    <citation type="submission" date="2024-08" db="EMBL/GenBank/DDBJ databases">
        <authorList>
            <person name="Lu H."/>
        </authorList>
    </citation>
    <scope>NUCLEOTIDE SEQUENCE [LARGE SCALE GENOMIC DNA]</scope>
    <source>
        <strain evidence="1 2">BYS180W</strain>
    </source>
</reference>
<protein>
    <recommendedName>
        <fullName evidence="3">PIN domain-containing protein</fullName>
    </recommendedName>
</protein>
<proteinExistence type="predicted"/>
<evidence type="ECO:0000313" key="2">
    <source>
        <dbReference type="Proteomes" id="UP001606099"/>
    </source>
</evidence>
<organism evidence="1 2">
    <name type="scientific">Roseateles rivi</name>
    <dbReference type="NCBI Taxonomy" id="3299028"/>
    <lineage>
        <taxon>Bacteria</taxon>
        <taxon>Pseudomonadati</taxon>
        <taxon>Pseudomonadota</taxon>
        <taxon>Betaproteobacteria</taxon>
        <taxon>Burkholderiales</taxon>
        <taxon>Sphaerotilaceae</taxon>
        <taxon>Roseateles</taxon>
    </lineage>
</organism>
<comment type="caution">
    <text evidence="1">The sequence shown here is derived from an EMBL/GenBank/DDBJ whole genome shotgun (WGS) entry which is preliminary data.</text>
</comment>
<evidence type="ECO:0008006" key="3">
    <source>
        <dbReference type="Google" id="ProtNLM"/>
    </source>
</evidence>
<keyword evidence="2" id="KW-1185">Reference proteome</keyword>
<name>A0ABW7FQM7_9BURK</name>
<evidence type="ECO:0000313" key="1">
    <source>
        <dbReference type="EMBL" id="MFG6446618.1"/>
    </source>
</evidence>
<dbReference type="RefSeq" id="WP_394457650.1">
    <property type="nucleotide sequence ID" value="NZ_JBIGHZ010000001.1"/>
</dbReference>
<gene>
    <name evidence="1" type="ORF">ACG0Z6_00025</name>
</gene>
<accession>A0ABW7FQM7</accession>
<dbReference type="Proteomes" id="UP001606099">
    <property type="component" value="Unassembled WGS sequence"/>
</dbReference>